<comment type="caution">
    <text evidence="1">The sequence shown here is derived from an EMBL/GenBank/DDBJ whole genome shotgun (WGS) entry which is preliminary data.</text>
</comment>
<name>A0A370H8F8_9NOCA</name>
<gene>
    <name evidence="1" type="ORF">DFR68_103343</name>
</gene>
<reference evidence="1 2" key="1">
    <citation type="submission" date="2018-07" db="EMBL/GenBank/DDBJ databases">
        <title>Genomic Encyclopedia of Type Strains, Phase IV (KMG-IV): sequencing the most valuable type-strain genomes for metagenomic binning, comparative biology and taxonomic classification.</title>
        <authorList>
            <person name="Goeker M."/>
        </authorList>
    </citation>
    <scope>NUCLEOTIDE SEQUENCE [LARGE SCALE GENOMIC DNA]</scope>
    <source>
        <strain evidence="1 2">DSM 44952</strain>
    </source>
</reference>
<accession>A0A370H8F8</accession>
<dbReference type="EMBL" id="QQAZ01000003">
    <property type="protein sequence ID" value="RDI52955.1"/>
    <property type="molecule type" value="Genomic_DNA"/>
</dbReference>
<organism evidence="1 2">
    <name type="scientific">Nocardia mexicana</name>
    <dbReference type="NCBI Taxonomy" id="279262"/>
    <lineage>
        <taxon>Bacteria</taxon>
        <taxon>Bacillati</taxon>
        <taxon>Actinomycetota</taxon>
        <taxon>Actinomycetes</taxon>
        <taxon>Mycobacteriales</taxon>
        <taxon>Nocardiaceae</taxon>
        <taxon>Nocardia</taxon>
    </lineage>
</organism>
<keyword evidence="2" id="KW-1185">Reference proteome</keyword>
<protein>
    <submittedName>
        <fullName evidence="1">Uncharacterized protein</fullName>
    </submittedName>
</protein>
<sequence length="108" mass="12008">MGRPRAIGYLRRDVSRIRQRWDEEQIRSLAALFGYDLAKIVVFGPYTDDSVHRLCKVVVGSAAAAVFTPSTGHFDGGVVPEELIRVADVVTVEDHDIYVRAGVEHRNA</sequence>
<dbReference type="AlphaFoldDB" id="A0A370H8F8"/>
<dbReference type="RefSeq" id="WP_068013311.1">
    <property type="nucleotide sequence ID" value="NZ_QQAZ01000003.1"/>
</dbReference>
<dbReference type="STRING" id="1210089.GCA_001613165_00491"/>
<evidence type="ECO:0000313" key="2">
    <source>
        <dbReference type="Proteomes" id="UP000255355"/>
    </source>
</evidence>
<evidence type="ECO:0000313" key="1">
    <source>
        <dbReference type="EMBL" id="RDI52955.1"/>
    </source>
</evidence>
<proteinExistence type="predicted"/>
<dbReference type="Proteomes" id="UP000255355">
    <property type="component" value="Unassembled WGS sequence"/>
</dbReference>
<dbReference type="OrthoDB" id="4559413at2"/>